<name>A0A1N7ISM2_9FLAO</name>
<dbReference type="Proteomes" id="UP000186373">
    <property type="component" value="Unassembled WGS sequence"/>
</dbReference>
<accession>A0A1N7ISM2</accession>
<gene>
    <name evidence="1" type="ORF">SAMN05421639_104506</name>
</gene>
<sequence>MKKLSNKRVFCFLIFIFLFSNCSKYDKDQISNIQKLSSTNKKYDVYLYTIDSGMAFGSSVNALQIVKYKEKPDFYNSDFFRVPNSRPFQIKWDNGNLTIKTISDLDRSLQKQPIRTEIQNYKGINIKNLVYTLNSTLALSEFRFIDFYEKNGNLIFKKENDSLIFNEANSQLSIDSSCIEINYFKQNNEGLEFEAYKLIPEKKIDLKKIEKYQPLKGIEK</sequence>
<dbReference type="OrthoDB" id="1273262at2"/>
<evidence type="ECO:0000313" key="2">
    <source>
        <dbReference type="Proteomes" id="UP000186373"/>
    </source>
</evidence>
<protein>
    <submittedName>
        <fullName evidence="1">Uncharacterized protein</fullName>
    </submittedName>
</protein>
<dbReference type="RefSeq" id="WP_076508635.1">
    <property type="nucleotide sequence ID" value="NZ_FTNY01000004.1"/>
</dbReference>
<dbReference type="EMBL" id="FTNY01000004">
    <property type="protein sequence ID" value="SIS40040.1"/>
    <property type="molecule type" value="Genomic_DNA"/>
</dbReference>
<dbReference type="AlphaFoldDB" id="A0A1N7ISM2"/>
<keyword evidence="2" id="KW-1185">Reference proteome</keyword>
<organism evidence="1 2">
    <name type="scientific">Chryseobacterium shigense</name>
    <dbReference type="NCBI Taxonomy" id="297244"/>
    <lineage>
        <taxon>Bacteria</taxon>
        <taxon>Pseudomonadati</taxon>
        <taxon>Bacteroidota</taxon>
        <taxon>Flavobacteriia</taxon>
        <taxon>Flavobacteriales</taxon>
        <taxon>Weeksellaceae</taxon>
        <taxon>Chryseobacterium group</taxon>
        <taxon>Chryseobacterium</taxon>
    </lineage>
</organism>
<proteinExistence type="predicted"/>
<evidence type="ECO:0000313" key="1">
    <source>
        <dbReference type="EMBL" id="SIS40040.1"/>
    </source>
</evidence>
<reference evidence="2" key="1">
    <citation type="submission" date="2017-01" db="EMBL/GenBank/DDBJ databases">
        <authorList>
            <person name="Varghese N."/>
            <person name="Submissions S."/>
        </authorList>
    </citation>
    <scope>NUCLEOTIDE SEQUENCE [LARGE SCALE GENOMIC DNA]</scope>
    <source>
        <strain evidence="2">DSM 17126</strain>
    </source>
</reference>